<dbReference type="Proteomes" id="UP000076858">
    <property type="component" value="Unassembled WGS sequence"/>
</dbReference>
<dbReference type="GO" id="GO:0005576">
    <property type="term" value="C:extracellular region"/>
    <property type="evidence" value="ECO:0007669"/>
    <property type="project" value="InterPro"/>
</dbReference>
<dbReference type="SUPFAM" id="SSF57625">
    <property type="entry name" value="Invertebrate chitin-binding proteins"/>
    <property type="match status" value="1"/>
</dbReference>
<organism evidence="3 4">
    <name type="scientific">Daphnia magna</name>
    <dbReference type="NCBI Taxonomy" id="35525"/>
    <lineage>
        <taxon>Eukaryota</taxon>
        <taxon>Metazoa</taxon>
        <taxon>Ecdysozoa</taxon>
        <taxon>Arthropoda</taxon>
        <taxon>Crustacea</taxon>
        <taxon>Branchiopoda</taxon>
        <taxon>Diplostraca</taxon>
        <taxon>Cladocera</taxon>
        <taxon>Anomopoda</taxon>
        <taxon>Daphniidae</taxon>
        <taxon>Daphnia</taxon>
    </lineage>
</organism>
<dbReference type="InterPro" id="IPR036508">
    <property type="entry name" value="Chitin-bd_dom_sf"/>
</dbReference>
<dbReference type="Pfam" id="PF01607">
    <property type="entry name" value="CBM_14"/>
    <property type="match status" value="1"/>
</dbReference>
<feature type="chain" id="PRO_5007854373" description="Chitin-binding type-2 domain-containing protein" evidence="1">
    <location>
        <begin position="19"/>
        <end position="170"/>
    </location>
</feature>
<evidence type="ECO:0000259" key="2">
    <source>
        <dbReference type="PROSITE" id="PS50940"/>
    </source>
</evidence>
<feature type="signal peptide" evidence="1">
    <location>
        <begin position="1"/>
        <end position="18"/>
    </location>
</feature>
<dbReference type="SMART" id="SM00494">
    <property type="entry name" value="ChtBD2"/>
    <property type="match status" value="1"/>
</dbReference>
<dbReference type="PANTHER" id="PTHR22933">
    <property type="entry name" value="FI18007P1-RELATED"/>
    <property type="match status" value="1"/>
</dbReference>
<dbReference type="Gene3D" id="2.170.140.10">
    <property type="entry name" value="Chitin binding domain"/>
    <property type="match status" value="1"/>
</dbReference>
<keyword evidence="4" id="KW-1185">Reference proteome</keyword>
<keyword evidence="1" id="KW-0732">Signal</keyword>
<feature type="domain" description="Chitin-binding type-2" evidence="2">
    <location>
        <begin position="56"/>
        <end position="114"/>
    </location>
</feature>
<dbReference type="PANTHER" id="PTHR22933:SF42">
    <property type="entry name" value="FI18455P1-RELATED"/>
    <property type="match status" value="1"/>
</dbReference>
<dbReference type="InterPro" id="IPR002557">
    <property type="entry name" value="Chitin-bd_dom"/>
</dbReference>
<evidence type="ECO:0000256" key="1">
    <source>
        <dbReference type="SAM" id="SignalP"/>
    </source>
</evidence>
<dbReference type="GO" id="GO:0008061">
    <property type="term" value="F:chitin binding"/>
    <property type="evidence" value="ECO:0007669"/>
    <property type="project" value="InterPro"/>
</dbReference>
<dbReference type="EMBL" id="LRGB01000996">
    <property type="protein sequence ID" value="KZS14269.1"/>
    <property type="molecule type" value="Genomic_DNA"/>
</dbReference>
<reference evidence="3 4" key="1">
    <citation type="submission" date="2016-03" db="EMBL/GenBank/DDBJ databases">
        <title>EvidentialGene: Evidence-directed Construction of Genes on Genomes.</title>
        <authorList>
            <person name="Gilbert D.G."/>
            <person name="Choi J.-H."/>
            <person name="Mockaitis K."/>
            <person name="Colbourne J."/>
            <person name="Pfrender M."/>
        </authorList>
    </citation>
    <scope>NUCLEOTIDE SEQUENCE [LARGE SCALE GENOMIC DNA]</scope>
    <source>
        <strain evidence="3 4">Xinb3</strain>
        <tissue evidence="3">Complete organism</tissue>
    </source>
</reference>
<sequence>MVRTQIFFVFVSVAAVISQEQQKPLATEQDKEIDVNTIPGVAGKDYPNYHEIPKTNFGCSDKIPGYYADTDARCQVWHYCGQEGLVDSFLCPNGTIYSQERRVCEWYYDVDCTKSNKFIDVNKDLYIIPETTTVSSRGAVEKEELVEDAYKPQLVKTSNLRKRYTPTQLS</sequence>
<evidence type="ECO:0000313" key="3">
    <source>
        <dbReference type="EMBL" id="KZS14269.1"/>
    </source>
</evidence>
<name>A0A164XIC7_9CRUS</name>
<proteinExistence type="predicted"/>
<gene>
    <name evidence="3" type="ORF">APZ42_020452</name>
</gene>
<dbReference type="OrthoDB" id="10052888at2759"/>
<dbReference type="InterPro" id="IPR052976">
    <property type="entry name" value="Scoloptoxin-like"/>
</dbReference>
<comment type="caution">
    <text evidence="3">The sequence shown here is derived from an EMBL/GenBank/DDBJ whole genome shotgun (WGS) entry which is preliminary data.</text>
</comment>
<dbReference type="PROSITE" id="PS50940">
    <property type="entry name" value="CHIT_BIND_II"/>
    <property type="match status" value="1"/>
</dbReference>
<dbReference type="AlphaFoldDB" id="A0A164XIC7"/>
<evidence type="ECO:0000313" key="4">
    <source>
        <dbReference type="Proteomes" id="UP000076858"/>
    </source>
</evidence>
<accession>A0A164XIC7</accession>
<protein>
    <recommendedName>
        <fullName evidence="2">Chitin-binding type-2 domain-containing protein</fullName>
    </recommendedName>
</protein>